<reference evidence="2 3" key="1">
    <citation type="submission" date="2019-01" db="EMBL/GenBank/DDBJ databases">
        <title>Ktedonosporobacter rubrisoli SCAWS-G2.</title>
        <authorList>
            <person name="Huang Y."/>
            <person name="Yan B."/>
        </authorList>
    </citation>
    <scope>NUCLEOTIDE SEQUENCE [LARGE SCALE GENOMIC DNA]</scope>
    <source>
        <strain evidence="2 3">SCAWS-G2</strain>
    </source>
</reference>
<dbReference type="InterPro" id="IPR050194">
    <property type="entry name" value="Glycosyltransferase_grp1"/>
</dbReference>
<dbReference type="Pfam" id="PF00534">
    <property type="entry name" value="Glycos_transf_1"/>
    <property type="match status" value="1"/>
</dbReference>
<keyword evidence="2" id="KW-0808">Transferase</keyword>
<dbReference type="Proteomes" id="UP000290365">
    <property type="component" value="Chromosome"/>
</dbReference>
<dbReference type="PANTHER" id="PTHR45947">
    <property type="entry name" value="SULFOQUINOVOSYL TRANSFERASE SQD2"/>
    <property type="match status" value="1"/>
</dbReference>
<gene>
    <name evidence="2" type="ORF">EPA93_21285</name>
</gene>
<dbReference type="KEGG" id="kbs:EPA93_21285"/>
<organism evidence="2 3">
    <name type="scientific">Ktedonosporobacter rubrisoli</name>
    <dbReference type="NCBI Taxonomy" id="2509675"/>
    <lineage>
        <taxon>Bacteria</taxon>
        <taxon>Bacillati</taxon>
        <taxon>Chloroflexota</taxon>
        <taxon>Ktedonobacteria</taxon>
        <taxon>Ktedonobacterales</taxon>
        <taxon>Ktedonosporobacteraceae</taxon>
        <taxon>Ktedonosporobacter</taxon>
    </lineage>
</organism>
<dbReference type="InterPro" id="IPR001296">
    <property type="entry name" value="Glyco_trans_1"/>
</dbReference>
<dbReference type="OrthoDB" id="9797829at2"/>
<dbReference type="GO" id="GO:0016757">
    <property type="term" value="F:glycosyltransferase activity"/>
    <property type="evidence" value="ECO:0007669"/>
    <property type="project" value="TreeGrafter"/>
</dbReference>
<dbReference type="PANTHER" id="PTHR45947:SF15">
    <property type="entry name" value="TEICHURONIC ACID BIOSYNTHESIS GLYCOSYLTRANSFERASE TUAC-RELATED"/>
    <property type="match status" value="1"/>
</dbReference>
<dbReference type="EMBL" id="CP035758">
    <property type="protein sequence ID" value="QBD78395.1"/>
    <property type="molecule type" value="Genomic_DNA"/>
</dbReference>
<dbReference type="AlphaFoldDB" id="A0A4P6JSX6"/>
<proteinExistence type="predicted"/>
<evidence type="ECO:0000313" key="2">
    <source>
        <dbReference type="EMBL" id="QBD78395.1"/>
    </source>
</evidence>
<evidence type="ECO:0000313" key="3">
    <source>
        <dbReference type="Proteomes" id="UP000290365"/>
    </source>
</evidence>
<feature type="domain" description="Glycosyl transferase family 1" evidence="1">
    <location>
        <begin position="252"/>
        <end position="346"/>
    </location>
</feature>
<evidence type="ECO:0000259" key="1">
    <source>
        <dbReference type="Pfam" id="PF00534"/>
    </source>
</evidence>
<dbReference type="Gene3D" id="3.40.50.2000">
    <property type="entry name" value="Glycogen Phosphorylase B"/>
    <property type="match status" value="2"/>
</dbReference>
<sequence length="397" mass="43006">MHGVRAPSSGGRGLLLRSSLAPAAHGSQSSHMNLLKREIAVSSTNLEELAKQKKYRILMVTGIYPTKERPHSGTFVKALVDALEFEGHTVEIVHPKPGPVPIRYASATLQVFLKTLTGRFDIIHGHYGLWCLVGRLQWTTAVVAAFLGDDLLGTVTAEGGHSKKSLLVKRVSQWLCHHVEAVTVKTEQMKRASLIDDAIVIPDGINFELFQPIPREEARAALGWDQDRYYVVFANNPAIPVKNFALAQAAIERLKARGMTAELVVANGLPQSTVVQYMNASNALILPSVAEGSPNVVREAMACNVPVVTTDVGDVAQVLAHTEGCSTCPHDAEALAAGLEKALLHTERTTGRQDTAHLDGKVLVKQVIAMYEMAIEKKHHRAKGQSVSKGVRYGSSS</sequence>
<name>A0A4P6JSX6_KTERU</name>
<accession>A0A4P6JSX6</accession>
<keyword evidence="3" id="KW-1185">Reference proteome</keyword>
<dbReference type="SUPFAM" id="SSF53756">
    <property type="entry name" value="UDP-Glycosyltransferase/glycogen phosphorylase"/>
    <property type="match status" value="1"/>
</dbReference>
<protein>
    <submittedName>
        <fullName evidence="2">Glycosyltransferase</fullName>
    </submittedName>
</protein>